<name>A0A397SQH7_9GLOM</name>
<dbReference type="EMBL" id="QKYT01000372">
    <property type="protein sequence ID" value="RIA86285.1"/>
    <property type="molecule type" value="Genomic_DNA"/>
</dbReference>
<evidence type="ECO:0000313" key="1">
    <source>
        <dbReference type="EMBL" id="RIA86285.1"/>
    </source>
</evidence>
<accession>A0A397SQH7</accession>
<dbReference type="Proteomes" id="UP000265703">
    <property type="component" value="Unassembled WGS sequence"/>
</dbReference>
<sequence length="50" mass="6301">MHWDLRVDERRPRNVERTFQVFKFFDSKSPYNFIKVYMGCNRQVSQRKYP</sequence>
<protein>
    <submittedName>
        <fullName evidence="1">Uncharacterized protein</fullName>
    </submittedName>
</protein>
<comment type="caution">
    <text evidence="1">The sequence shown here is derived from an EMBL/GenBank/DDBJ whole genome shotgun (WGS) entry which is preliminary data.</text>
</comment>
<keyword evidence="2" id="KW-1185">Reference proteome</keyword>
<evidence type="ECO:0000313" key="2">
    <source>
        <dbReference type="Proteomes" id="UP000265703"/>
    </source>
</evidence>
<reference evidence="1 2" key="1">
    <citation type="submission" date="2018-06" db="EMBL/GenBank/DDBJ databases">
        <title>Comparative genomics reveals the genomic features of Rhizophagus irregularis, R. cerebriforme, R. diaphanum and Gigaspora rosea, and their symbiotic lifestyle signature.</title>
        <authorList>
            <person name="Morin E."/>
            <person name="San Clemente H."/>
            <person name="Chen E.C.H."/>
            <person name="De La Providencia I."/>
            <person name="Hainaut M."/>
            <person name="Kuo A."/>
            <person name="Kohler A."/>
            <person name="Murat C."/>
            <person name="Tang N."/>
            <person name="Roy S."/>
            <person name="Loubradou J."/>
            <person name="Henrissat B."/>
            <person name="Grigoriev I.V."/>
            <person name="Corradi N."/>
            <person name="Roux C."/>
            <person name="Martin F.M."/>
        </authorList>
    </citation>
    <scope>NUCLEOTIDE SEQUENCE [LARGE SCALE GENOMIC DNA]</scope>
    <source>
        <strain evidence="1 2">DAOM 227022</strain>
    </source>
</reference>
<gene>
    <name evidence="1" type="ORF">C1645_829507</name>
</gene>
<dbReference type="AlphaFoldDB" id="A0A397SQH7"/>
<proteinExistence type="predicted"/>
<organism evidence="1 2">
    <name type="scientific">Glomus cerebriforme</name>
    <dbReference type="NCBI Taxonomy" id="658196"/>
    <lineage>
        <taxon>Eukaryota</taxon>
        <taxon>Fungi</taxon>
        <taxon>Fungi incertae sedis</taxon>
        <taxon>Mucoromycota</taxon>
        <taxon>Glomeromycotina</taxon>
        <taxon>Glomeromycetes</taxon>
        <taxon>Glomerales</taxon>
        <taxon>Glomeraceae</taxon>
        <taxon>Glomus</taxon>
    </lineage>
</organism>